<dbReference type="CDD" id="cd00586">
    <property type="entry name" value="4HBT"/>
    <property type="match status" value="1"/>
</dbReference>
<evidence type="ECO:0000313" key="4">
    <source>
        <dbReference type="Proteomes" id="UP000279384"/>
    </source>
</evidence>
<sequence>MARLTLPEIDNPVFDCRLDIRISDINYGGHLGNDAALRFAHEVRLRFLQSLDCTEMDVYGAGIIMSDAAVIYRNEAFHGDTLVFSLGITDFSRCGCDFIYQARRLSDNAAILHIKTGIVFFDYQQRKATAVPAAFAAQFRLKQEGVAT</sequence>
<evidence type="ECO:0000313" key="3">
    <source>
        <dbReference type="EMBL" id="RKQ61966.1"/>
    </source>
</evidence>
<organism evidence="3 4">
    <name type="scientific">Vogesella indigofera</name>
    <name type="common">Pseudomonas indigofera</name>
    <dbReference type="NCBI Taxonomy" id="45465"/>
    <lineage>
        <taxon>Bacteria</taxon>
        <taxon>Pseudomonadati</taxon>
        <taxon>Pseudomonadota</taxon>
        <taxon>Betaproteobacteria</taxon>
        <taxon>Neisseriales</taxon>
        <taxon>Chromobacteriaceae</taxon>
        <taxon>Vogesella</taxon>
    </lineage>
</organism>
<dbReference type="SUPFAM" id="SSF54637">
    <property type="entry name" value="Thioesterase/thiol ester dehydrase-isomerase"/>
    <property type="match status" value="1"/>
</dbReference>
<dbReference type="Gene3D" id="3.10.129.10">
    <property type="entry name" value="Hotdog Thioesterase"/>
    <property type="match status" value="1"/>
</dbReference>
<proteinExistence type="inferred from homology"/>
<dbReference type="Pfam" id="PF13279">
    <property type="entry name" value="4HBT_2"/>
    <property type="match status" value="1"/>
</dbReference>
<dbReference type="PANTHER" id="PTHR31793:SF27">
    <property type="entry name" value="NOVEL THIOESTERASE SUPERFAMILY DOMAIN AND SAPOSIN A-TYPE DOMAIN CONTAINING PROTEIN (0610012H03RIK)"/>
    <property type="match status" value="1"/>
</dbReference>
<dbReference type="InterPro" id="IPR029069">
    <property type="entry name" value="HotDog_dom_sf"/>
</dbReference>
<dbReference type="EMBL" id="RBID01000005">
    <property type="protein sequence ID" value="RKQ61966.1"/>
    <property type="molecule type" value="Genomic_DNA"/>
</dbReference>
<protein>
    <submittedName>
        <fullName evidence="3">Acyl-CoA thioesterase FadM</fullName>
    </submittedName>
</protein>
<dbReference type="AlphaFoldDB" id="A0A495BKM4"/>
<evidence type="ECO:0000256" key="1">
    <source>
        <dbReference type="ARBA" id="ARBA00005953"/>
    </source>
</evidence>
<dbReference type="PANTHER" id="PTHR31793">
    <property type="entry name" value="4-HYDROXYBENZOYL-COA THIOESTERASE FAMILY MEMBER"/>
    <property type="match status" value="1"/>
</dbReference>
<dbReference type="RefSeq" id="WP_120809437.1">
    <property type="nucleotide sequence ID" value="NZ_RBID01000005.1"/>
</dbReference>
<dbReference type="Proteomes" id="UP000279384">
    <property type="component" value="Unassembled WGS sequence"/>
</dbReference>
<accession>A0A495BKM4</accession>
<name>A0A495BKM4_VOGIN</name>
<reference evidence="3 4" key="1">
    <citation type="submission" date="2018-10" db="EMBL/GenBank/DDBJ databases">
        <title>Genomic Encyclopedia of Type Strains, Phase IV (KMG-IV): sequencing the most valuable type-strain genomes for metagenomic binning, comparative biology and taxonomic classification.</title>
        <authorList>
            <person name="Goeker M."/>
        </authorList>
    </citation>
    <scope>NUCLEOTIDE SEQUENCE [LARGE SCALE GENOMIC DNA]</scope>
    <source>
        <strain evidence="3 4">DSM 3303</strain>
    </source>
</reference>
<dbReference type="GO" id="GO:0047617">
    <property type="term" value="F:fatty acyl-CoA hydrolase activity"/>
    <property type="evidence" value="ECO:0007669"/>
    <property type="project" value="TreeGrafter"/>
</dbReference>
<gene>
    <name evidence="3" type="ORF">C8E02_0388</name>
</gene>
<keyword evidence="2" id="KW-0378">Hydrolase</keyword>
<comment type="similarity">
    <text evidence="1">Belongs to the 4-hydroxybenzoyl-CoA thioesterase family.</text>
</comment>
<evidence type="ECO:0000256" key="2">
    <source>
        <dbReference type="ARBA" id="ARBA00022801"/>
    </source>
</evidence>
<comment type="caution">
    <text evidence="3">The sequence shown here is derived from an EMBL/GenBank/DDBJ whole genome shotgun (WGS) entry which is preliminary data.</text>
</comment>
<dbReference type="InterPro" id="IPR050563">
    <property type="entry name" value="4-hydroxybenzoyl-CoA_TE"/>
</dbReference>